<protein>
    <submittedName>
        <fullName evidence="1">Uncharacterized protein</fullName>
    </submittedName>
</protein>
<dbReference type="RefSeq" id="XP_033599839.1">
    <property type="nucleotide sequence ID" value="XM_033741300.1"/>
</dbReference>
<dbReference type="Proteomes" id="UP000799437">
    <property type="component" value="Unassembled WGS sequence"/>
</dbReference>
<evidence type="ECO:0000313" key="2">
    <source>
        <dbReference type="Proteomes" id="UP000799437"/>
    </source>
</evidence>
<organism evidence="1 2">
    <name type="scientific">Pseudovirgaria hyperparasitica</name>
    <dbReference type="NCBI Taxonomy" id="470096"/>
    <lineage>
        <taxon>Eukaryota</taxon>
        <taxon>Fungi</taxon>
        <taxon>Dikarya</taxon>
        <taxon>Ascomycota</taxon>
        <taxon>Pezizomycotina</taxon>
        <taxon>Dothideomycetes</taxon>
        <taxon>Dothideomycetes incertae sedis</taxon>
        <taxon>Acrospermales</taxon>
        <taxon>Acrospermaceae</taxon>
        <taxon>Pseudovirgaria</taxon>
    </lineage>
</organism>
<gene>
    <name evidence="1" type="ORF">EJ05DRAFT_388467</name>
</gene>
<dbReference type="AlphaFoldDB" id="A0A6A6W368"/>
<proteinExistence type="predicted"/>
<accession>A0A6A6W368</accession>
<dbReference type="EMBL" id="ML996573">
    <property type="protein sequence ID" value="KAF2757388.1"/>
    <property type="molecule type" value="Genomic_DNA"/>
</dbReference>
<sequence length="126" mass="14066">MPVVVASLLYSTRQFLAWSTFPLLISTTRLARGPCGISAYILVHQYDIYAAFSKQPRQNCSSSNYALVLVITCMDTLYISHSHHHLFYSSLTSIVPTLIARKAIFDVHLSVSIHAQQLARDVLGVQ</sequence>
<dbReference type="GeneID" id="54482354"/>
<keyword evidence="2" id="KW-1185">Reference proteome</keyword>
<evidence type="ECO:0000313" key="1">
    <source>
        <dbReference type="EMBL" id="KAF2757388.1"/>
    </source>
</evidence>
<reference evidence="1" key="1">
    <citation type="journal article" date="2020" name="Stud. Mycol.">
        <title>101 Dothideomycetes genomes: a test case for predicting lifestyles and emergence of pathogens.</title>
        <authorList>
            <person name="Haridas S."/>
            <person name="Albert R."/>
            <person name="Binder M."/>
            <person name="Bloem J."/>
            <person name="Labutti K."/>
            <person name="Salamov A."/>
            <person name="Andreopoulos B."/>
            <person name="Baker S."/>
            <person name="Barry K."/>
            <person name="Bills G."/>
            <person name="Bluhm B."/>
            <person name="Cannon C."/>
            <person name="Castanera R."/>
            <person name="Culley D."/>
            <person name="Daum C."/>
            <person name="Ezra D."/>
            <person name="Gonzalez J."/>
            <person name="Henrissat B."/>
            <person name="Kuo A."/>
            <person name="Liang C."/>
            <person name="Lipzen A."/>
            <person name="Lutzoni F."/>
            <person name="Magnuson J."/>
            <person name="Mondo S."/>
            <person name="Nolan M."/>
            <person name="Ohm R."/>
            <person name="Pangilinan J."/>
            <person name="Park H.-J."/>
            <person name="Ramirez L."/>
            <person name="Alfaro M."/>
            <person name="Sun H."/>
            <person name="Tritt A."/>
            <person name="Yoshinaga Y."/>
            <person name="Zwiers L.-H."/>
            <person name="Turgeon B."/>
            <person name="Goodwin S."/>
            <person name="Spatafora J."/>
            <person name="Crous P."/>
            <person name="Grigoriev I."/>
        </authorList>
    </citation>
    <scope>NUCLEOTIDE SEQUENCE</scope>
    <source>
        <strain evidence="1">CBS 121739</strain>
    </source>
</reference>
<name>A0A6A6W368_9PEZI</name>